<organism evidence="1">
    <name type="scientific">Arundo donax</name>
    <name type="common">Giant reed</name>
    <name type="synonym">Donax arundinaceus</name>
    <dbReference type="NCBI Taxonomy" id="35708"/>
    <lineage>
        <taxon>Eukaryota</taxon>
        <taxon>Viridiplantae</taxon>
        <taxon>Streptophyta</taxon>
        <taxon>Embryophyta</taxon>
        <taxon>Tracheophyta</taxon>
        <taxon>Spermatophyta</taxon>
        <taxon>Magnoliopsida</taxon>
        <taxon>Liliopsida</taxon>
        <taxon>Poales</taxon>
        <taxon>Poaceae</taxon>
        <taxon>PACMAD clade</taxon>
        <taxon>Arundinoideae</taxon>
        <taxon>Arundineae</taxon>
        <taxon>Arundo</taxon>
    </lineage>
</organism>
<proteinExistence type="predicted"/>
<accession>A0A0A9C7V6</accession>
<evidence type="ECO:0000313" key="1">
    <source>
        <dbReference type="EMBL" id="JAD72399.1"/>
    </source>
</evidence>
<sequence length="18" mass="2078">MMILGISKTIHILDFCKN</sequence>
<dbReference type="AlphaFoldDB" id="A0A0A9C7V6"/>
<protein>
    <submittedName>
        <fullName evidence="1">Uncharacterized protein</fullName>
    </submittedName>
</protein>
<name>A0A0A9C7V6_ARUDO</name>
<reference evidence="1" key="2">
    <citation type="journal article" date="2015" name="Data Brief">
        <title>Shoot transcriptome of the giant reed, Arundo donax.</title>
        <authorList>
            <person name="Barrero R.A."/>
            <person name="Guerrero F.D."/>
            <person name="Moolhuijzen P."/>
            <person name="Goolsby J.A."/>
            <person name="Tidwell J."/>
            <person name="Bellgard S.E."/>
            <person name="Bellgard M.I."/>
        </authorList>
    </citation>
    <scope>NUCLEOTIDE SEQUENCE</scope>
    <source>
        <tissue evidence="1">Shoot tissue taken approximately 20 cm above the soil surface</tissue>
    </source>
</reference>
<reference evidence="1" key="1">
    <citation type="submission" date="2014-09" db="EMBL/GenBank/DDBJ databases">
        <authorList>
            <person name="Magalhaes I.L.F."/>
            <person name="Oliveira U."/>
            <person name="Santos F.R."/>
            <person name="Vidigal T.H.D.A."/>
            <person name="Brescovit A.D."/>
            <person name="Santos A.J."/>
        </authorList>
    </citation>
    <scope>NUCLEOTIDE SEQUENCE</scope>
    <source>
        <tissue evidence="1">Shoot tissue taken approximately 20 cm above the soil surface</tissue>
    </source>
</reference>
<dbReference type="EMBL" id="GBRH01225496">
    <property type="protein sequence ID" value="JAD72399.1"/>
    <property type="molecule type" value="Transcribed_RNA"/>
</dbReference>